<dbReference type="InterPro" id="IPR006482">
    <property type="entry name" value="Cas7_Csh2/Csh2"/>
</dbReference>
<dbReference type="GO" id="GO:0043571">
    <property type="term" value="P:maintenance of CRISPR repeat elements"/>
    <property type="evidence" value="ECO:0007669"/>
    <property type="project" value="InterPro"/>
</dbReference>
<evidence type="ECO:0008006" key="3">
    <source>
        <dbReference type="Google" id="ProtNLM"/>
    </source>
</evidence>
<dbReference type="Proteomes" id="UP000237798">
    <property type="component" value="Unassembled WGS sequence"/>
</dbReference>
<keyword evidence="2" id="KW-1185">Reference proteome</keyword>
<dbReference type="Pfam" id="PF05107">
    <property type="entry name" value="Cas_Cas7"/>
    <property type="match status" value="1"/>
</dbReference>
<name>A0A2T0BFF5_9CLOT</name>
<evidence type="ECO:0000313" key="2">
    <source>
        <dbReference type="Proteomes" id="UP000237798"/>
    </source>
</evidence>
<dbReference type="OrthoDB" id="9776792at2"/>
<proteinExistence type="predicted"/>
<accession>A0A2T0BFF5</accession>
<sequence>MIIKCNSDFLFGFEGIFSNCNGDPDQENKPRMDYETNTLLVSDARRKRDIRDFLKNKGFSIFIDLIDNKNVDMDTMFEHIRNKWFGDDDKIQRLFMENDEIKKTWNALEYPDENFKENYEKAADDKKKKKELSKFNDIFLTEIVKRELIDIRLFGSAMAVKNVNKTYTGPIQMNWGYSLHPVELVKSNSITSIMNNDNSTFGNKYKIYYALVAHYGTVNKYSAKKTGMTVEDLDIFRKAIVQSIMANKTDSKQGQFPLFYFEVVYKPEFDGYLGDLRRFINTTYDEKNRPIRSLNDLKVDFGGLSNVIDLLKRRGYVENVVGWINPIADKSNFINVPKFEDVDLLSPIKNVGE</sequence>
<dbReference type="EMBL" id="PVXP01000053">
    <property type="protein sequence ID" value="PRR82604.1"/>
    <property type="molecule type" value="Genomic_DNA"/>
</dbReference>
<organism evidence="1 2">
    <name type="scientific">Clostridium luticellarii</name>
    <dbReference type="NCBI Taxonomy" id="1691940"/>
    <lineage>
        <taxon>Bacteria</taxon>
        <taxon>Bacillati</taxon>
        <taxon>Bacillota</taxon>
        <taxon>Clostridia</taxon>
        <taxon>Eubacteriales</taxon>
        <taxon>Clostridiaceae</taxon>
        <taxon>Clostridium</taxon>
    </lineage>
</organism>
<reference evidence="1 2" key="1">
    <citation type="submission" date="2018-03" db="EMBL/GenBank/DDBJ databases">
        <title>Genome sequence of Clostridium luticellarii DSM 29923.</title>
        <authorList>
            <person name="Poehlein A."/>
            <person name="Daniel R."/>
        </authorList>
    </citation>
    <scope>NUCLEOTIDE SEQUENCE [LARGE SCALE GENOMIC DNA]</scope>
    <source>
        <strain evidence="1 2">DSM 29923</strain>
    </source>
</reference>
<dbReference type="AlphaFoldDB" id="A0A2T0BFF5"/>
<gene>
    <name evidence="1" type="ORF">CLLU_28270</name>
</gene>
<evidence type="ECO:0000313" key="1">
    <source>
        <dbReference type="EMBL" id="PRR82604.1"/>
    </source>
</evidence>
<dbReference type="NCBIfam" id="TIGR01595">
    <property type="entry name" value="cas_CT1132"/>
    <property type="match status" value="1"/>
</dbReference>
<comment type="caution">
    <text evidence="1">The sequence shown here is derived from an EMBL/GenBank/DDBJ whole genome shotgun (WGS) entry which is preliminary data.</text>
</comment>
<dbReference type="RefSeq" id="WP_106010413.1">
    <property type="nucleotide sequence ID" value="NZ_PVXP01000053.1"/>
</dbReference>
<protein>
    <recommendedName>
        <fullName evidence="3">CRISPR-associated protein</fullName>
    </recommendedName>
</protein>